<comment type="caution">
    <text evidence="1">The sequence shown here is derived from an EMBL/GenBank/DDBJ whole genome shotgun (WGS) entry which is preliminary data.</text>
</comment>
<proteinExistence type="predicted"/>
<dbReference type="AlphaFoldDB" id="A0A830F0U9"/>
<evidence type="ECO:0000313" key="2">
    <source>
        <dbReference type="Proteomes" id="UP000614221"/>
    </source>
</evidence>
<dbReference type="OrthoDB" id="221035at2157"/>
<sequence>MTPQVTLETPCLADGRWQPLPADSARVDNLGFCNQCFPDDWETVSEKDVETLLFTAKNGSKLHRSIDTGDDADTSEFGNHDYPEETLAAKLAGDASLDHEFEWDTQGGDA</sequence>
<reference evidence="1" key="2">
    <citation type="submission" date="2020-09" db="EMBL/GenBank/DDBJ databases">
        <authorList>
            <person name="Sun Q."/>
            <person name="Ohkuma M."/>
        </authorList>
    </citation>
    <scope>NUCLEOTIDE SEQUENCE</scope>
    <source>
        <strain evidence="1">JCM 19018</strain>
    </source>
</reference>
<name>A0A830F0U9_9EURY</name>
<protein>
    <submittedName>
        <fullName evidence="1">Uncharacterized protein</fullName>
    </submittedName>
</protein>
<dbReference type="RefSeq" id="WP_188976905.1">
    <property type="nucleotide sequence ID" value="NZ_BMPD01000002.1"/>
</dbReference>
<gene>
    <name evidence="1" type="ORF">GCM10009067_16150</name>
</gene>
<dbReference type="EMBL" id="BMPD01000002">
    <property type="protein sequence ID" value="GGK64495.1"/>
    <property type="molecule type" value="Genomic_DNA"/>
</dbReference>
<accession>A0A830F0U9</accession>
<dbReference type="Proteomes" id="UP000614221">
    <property type="component" value="Unassembled WGS sequence"/>
</dbReference>
<organism evidence="1 2">
    <name type="scientific">Haloarcula sebkhae</name>
    <dbReference type="NCBI Taxonomy" id="932660"/>
    <lineage>
        <taxon>Archaea</taxon>
        <taxon>Methanobacteriati</taxon>
        <taxon>Methanobacteriota</taxon>
        <taxon>Stenosarchaea group</taxon>
        <taxon>Halobacteria</taxon>
        <taxon>Halobacteriales</taxon>
        <taxon>Haloarculaceae</taxon>
        <taxon>Haloarcula</taxon>
    </lineage>
</organism>
<reference evidence="1" key="1">
    <citation type="journal article" date="2014" name="Int. J. Syst. Evol. Microbiol.">
        <title>Complete genome sequence of Corynebacterium casei LMG S-19264T (=DSM 44701T), isolated from a smear-ripened cheese.</title>
        <authorList>
            <consortium name="US DOE Joint Genome Institute (JGI-PGF)"/>
            <person name="Walter F."/>
            <person name="Albersmeier A."/>
            <person name="Kalinowski J."/>
            <person name="Ruckert C."/>
        </authorList>
    </citation>
    <scope>NUCLEOTIDE SEQUENCE</scope>
    <source>
        <strain evidence="1">JCM 19018</strain>
    </source>
</reference>
<evidence type="ECO:0000313" key="1">
    <source>
        <dbReference type="EMBL" id="GGK64495.1"/>
    </source>
</evidence>